<dbReference type="OrthoDB" id="5582218at2759"/>
<dbReference type="GeneID" id="30150512"/>
<evidence type="ECO:0000259" key="2">
    <source>
        <dbReference type="PROSITE" id="PS51207"/>
    </source>
</evidence>
<dbReference type="PANTHER" id="PTHR22775">
    <property type="entry name" value="SORTING NEXIN"/>
    <property type="match status" value="1"/>
</dbReference>
<feature type="compositionally biased region" description="Basic residues" evidence="1">
    <location>
        <begin position="23"/>
        <end position="32"/>
    </location>
</feature>
<gene>
    <name evidence="3" type="ORF">BABINDRAFT_7681</name>
</gene>
<dbReference type="PANTHER" id="PTHR22775:SF3">
    <property type="entry name" value="SORTING NEXIN-13"/>
    <property type="match status" value="1"/>
</dbReference>
<dbReference type="AlphaFoldDB" id="A0A1E3QR94"/>
<dbReference type="RefSeq" id="XP_018985543.1">
    <property type="nucleotide sequence ID" value="XM_019132659.1"/>
</dbReference>
<sequence>MELDRHLEVITGVPAAKTLSPSRYKRHSRLSKSTKSPSLKQKEKTGTAPKDSAEYLNDLIRSIYLPYVPSKTAIVDVLPALASSASIDRELLAFLGLFIRQFIQGWYSKLSSDEDFLLELVANIAHITRGIEERGRKLDPVMVLDKVCLVLNNHLVSLRTAREVSGTNLCNHNNMVELYKILCGHLAVPPSDATTQNEARSQRSGVYHNDSQHLYLSVLVLKVLKLALPPDLFDSPLALSFLKNLLSDLVLSSVVEKLSENYFWYEILINISRGVTGEKHGEKVPPESNEEKQNPTISIRGRIISLSRRLSHLVAYTTSIRDSGDTPARQKDRIPISTHSVFTLAANLFSIQAKRPLVYGLVCFLPVHNRRMNHLFHNITHHLMGKFLKESTAVQILSKLRSTMFPTDEEMGPSRIDPTVEERETIKANAIASVSQMVSKYPFVQNFLYGSQAVDLMPREIEQFVGAFDNKTVNKLLIMQLLDCIIGELFPELYSQIE</sequence>
<proteinExistence type="predicted"/>
<dbReference type="EMBL" id="KV454430">
    <property type="protein sequence ID" value="ODQ80215.1"/>
    <property type="molecule type" value="Genomic_DNA"/>
</dbReference>
<dbReference type="GO" id="GO:0035091">
    <property type="term" value="F:phosphatidylinositol binding"/>
    <property type="evidence" value="ECO:0007669"/>
    <property type="project" value="TreeGrafter"/>
</dbReference>
<dbReference type="InterPro" id="IPR003114">
    <property type="entry name" value="Phox_assoc"/>
</dbReference>
<accession>A0A1E3QR94</accession>
<evidence type="ECO:0000313" key="3">
    <source>
        <dbReference type="EMBL" id="ODQ80215.1"/>
    </source>
</evidence>
<feature type="region of interest" description="Disordered" evidence="1">
    <location>
        <begin position="20"/>
        <end position="49"/>
    </location>
</feature>
<evidence type="ECO:0000313" key="4">
    <source>
        <dbReference type="Proteomes" id="UP000094336"/>
    </source>
</evidence>
<organism evidence="3 4">
    <name type="scientific">Babjeviella inositovora NRRL Y-12698</name>
    <dbReference type="NCBI Taxonomy" id="984486"/>
    <lineage>
        <taxon>Eukaryota</taxon>
        <taxon>Fungi</taxon>
        <taxon>Dikarya</taxon>
        <taxon>Ascomycota</taxon>
        <taxon>Saccharomycotina</taxon>
        <taxon>Pichiomycetes</taxon>
        <taxon>Serinales incertae sedis</taxon>
        <taxon>Babjeviella</taxon>
    </lineage>
</organism>
<feature type="domain" description="PXA" evidence="2">
    <location>
        <begin position="84"/>
        <end position="275"/>
    </location>
</feature>
<reference evidence="4" key="1">
    <citation type="submission" date="2016-05" db="EMBL/GenBank/DDBJ databases">
        <title>Comparative genomics of biotechnologically important yeasts.</title>
        <authorList>
            <consortium name="DOE Joint Genome Institute"/>
            <person name="Riley R."/>
            <person name="Haridas S."/>
            <person name="Wolfe K.H."/>
            <person name="Lopes M.R."/>
            <person name="Hittinger C.T."/>
            <person name="Goker M."/>
            <person name="Salamov A."/>
            <person name="Wisecaver J."/>
            <person name="Long T.M."/>
            <person name="Aerts A.L."/>
            <person name="Barry K."/>
            <person name="Choi C."/>
            <person name="Clum A."/>
            <person name="Coughlan A.Y."/>
            <person name="Deshpande S."/>
            <person name="Douglass A.P."/>
            <person name="Hanson S.J."/>
            <person name="Klenk H.-P."/>
            <person name="Labutti K."/>
            <person name="Lapidus A."/>
            <person name="Lindquist E."/>
            <person name="Lipzen A."/>
            <person name="Meier-Kolthoff J.P."/>
            <person name="Ohm R.A."/>
            <person name="Otillar R.P."/>
            <person name="Pangilinan J."/>
            <person name="Peng Y."/>
            <person name="Rokas A."/>
            <person name="Rosa C.A."/>
            <person name="Scheuner C."/>
            <person name="Sibirny A.A."/>
            <person name="Slot J.C."/>
            <person name="Stielow J.B."/>
            <person name="Sun H."/>
            <person name="Kurtzman C.P."/>
            <person name="Blackwell M."/>
            <person name="Grigoriev I.V."/>
            <person name="Jeffries T.W."/>
        </authorList>
    </citation>
    <scope>NUCLEOTIDE SEQUENCE [LARGE SCALE GENOMIC DNA]</scope>
    <source>
        <strain evidence="4">NRRL Y-12698</strain>
    </source>
</reference>
<dbReference type="STRING" id="984486.A0A1E3QR94"/>
<evidence type="ECO:0000256" key="1">
    <source>
        <dbReference type="SAM" id="MobiDB-lite"/>
    </source>
</evidence>
<keyword evidence="4" id="KW-1185">Reference proteome</keyword>
<name>A0A1E3QR94_9ASCO</name>
<dbReference type="Proteomes" id="UP000094336">
    <property type="component" value="Unassembled WGS sequence"/>
</dbReference>
<dbReference type="Pfam" id="PF02194">
    <property type="entry name" value="PXA"/>
    <property type="match status" value="1"/>
</dbReference>
<protein>
    <recommendedName>
        <fullName evidence="2">PXA domain-containing protein</fullName>
    </recommendedName>
</protein>
<dbReference type="SMART" id="SM00313">
    <property type="entry name" value="PXA"/>
    <property type="match status" value="1"/>
</dbReference>
<dbReference type="PROSITE" id="PS51207">
    <property type="entry name" value="PXA"/>
    <property type="match status" value="1"/>
</dbReference>